<dbReference type="GO" id="GO:0005634">
    <property type="term" value="C:nucleus"/>
    <property type="evidence" value="ECO:0007669"/>
    <property type="project" value="TreeGrafter"/>
</dbReference>
<sequence>MKRPVLAKVPEWTLAACKLKVASSRMTIDHVLKAANDNSWNPSHKSNRSIVPPQLDQELLCSIRECERWKIPFVTGQEKTDAVRERLIVEEAPWPLNNLSDLTVSNGCLSRFQKRHRLSSNIMRGEASSVKIADVEKGRCGLRRITSSYAHRDIFNMDETAYFYCTAPRRSISAPRLSGRKNIKKRMTVAVACNGDGSPKLPLLLVGASYPPRCFRGKSTSELGVDYSSTSKGWMTAELFQHWAPSFNKRIRVENLTRAFAF</sequence>
<dbReference type="InterPro" id="IPR004875">
    <property type="entry name" value="DDE_SF_endonuclease_dom"/>
</dbReference>
<dbReference type="PANTHER" id="PTHR19303:SF73">
    <property type="entry name" value="PROTEIN PDC2"/>
    <property type="match status" value="1"/>
</dbReference>
<dbReference type="AlphaFoldDB" id="F0X0D3"/>
<feature type="domain" description="DDE-1" evidence="1">
    <location>
        <begin position="184"/>
        <end position="252"/>
    </location>
</feature>
<dbReference type="GO" id="GO:0003677">
    <property type="term" value="F:DNA binding"/>
    <property type="evidence" value="ECO:0007669"/>
    <property type="project" value="TreeGrafter"/>
</dbReference>
<evidence type="ECO:0000313" key="2">
    <source>
        <dbReference type="EMBL" id="CCA27218.1"/>
    </source>
</evidence>
<accession>F0X0D3</accession>
<organism evidence="2">
    <name type="scientific">Albugo laibachii Nc14</name>
    <dbReference type="NCBI Taxonomy" id="890382"/>
    <lineage>
        <taxon>Eukaryota</taxon>
        <taxon>Sar</taxon>
        <taxon>Stramenopiles</taxon>
        <taxon>Oomycota</taxon>
        <taxon>Peronosporomycetes</taxon>
        <taxon>Albuginales</taxon>
        <taxon>Albuginaceae</taxon>
        <taxon>Albugo</taxon>
    </lineage>
</organism>
<evidence type="ECO:0000259" key="1">
    <source>
        <dbReference type="Pfam" id="PF03184"/>
    </source>
</evidence>
<dbReference type="Pfam" id="PF03184">
    <property type="entry name" value="DDE_1"/>
    <property type="match status" value="1"/>
</dbReference>
<reference evidence="2" key="1">
    <citation type="journal article" date="2011" name="PLoS Biol.">
        <title>Gene gain and loss during evolution of obligate parasitism in the white rust pathogen of Arabidopsis thaliana.</title>
        <authorList>
            <person name="Kemen E."/>
            <person name="Gardiner A."/>
            <person name="Schultz-Larsen T."/>
            <person name="Kemen A.C."/>
            <person name="Balmuth A.L."/>
            <person name="Robert-Seilaniantz A."/>
            <person name="Bailey K."/>
            <person name="Holub E."/>
            <person name="Studholme D.J."/>
            <person name="Maclean D."/>
            <person name="Jones J.D."/>
        </authorList>
    </citation>
    <scope>NUCLEOTIDE SEQUENCE</scope>
</reference>
<proteinExistence type="predicted"/>
<dbReference type="InterPro" id="IPR050863">
    <property type="entry name" value="CenT-Element_Derived"/>
</dbReference>
<name>F0X0D3_9STRA</name>
<dbReference type="HOGENOM" id="CLU_018294_5_1_1"/>
<reference evidence="2" key="2">
    <citation type="submission" date="2011-02" db="EMBL/GenBank/DDBJ databases">
        <authorList>
            <person name="MacLean D."/>
        </authorList>
    </citation>
    <scope>NUCLEOTIDE SEQUENCE</scope>
</reference>
<dbReference type="EMBL" id="FR824518">
    <property type="protein sequence ID" value="CCA27218.1"/>
    <property type="molecule type" value="Genomic_DNA"/>
</dbReference>
<protein>
    <submittedName>
        <fullName evidence="2">DNA binding protein putative</fullName>
    </submittedName>
</protein>
<dbReference type="PANTHER" id="PTHR19303">
    <property type="entry name" value="TRANSPOSON"/>
    <property type="match status" value="1"/>
</dbReference>
<gene>
    <name evidence="2" type="primary">AlNc14C477G11872</name>
    <name evidence="2" type="ORF">ALNC14_133620</name>
</gene>